<dbReference type="AlphaFoldDB" id="A0A6S7JVD3"/>
<dbReference type="OrthoDB" id="5953869at2759"/>
<dbReference type="PROSITE" id="PS50853">
    <property type="entry name" value="FN3"/>
    <property type="match status" value="4"/>
</dbReference>
<dbReference type="InterPro" id="IPR013783">
    <property type="entry name" value="Ig-like_fold"/>
</dbReference>
<comment type="caution">
    <text evidence="2">The sequence shown here is derived from an EMBL/GenBank/DDBJ whole genome shotgun (WGS) entry which is preliminary data.</text>
</comment>
<keyword evidence="3" id="KW-1185">Reference proteome</keyword>
<accession>A0A6S7JVD3</accession>
<gene>
    <name evidence="2" type="ORF">PACLA_8A004267</name>
</gene>
<dbReference type="InterPro" id="IPR013098">
    <property type="entry name" value="Ig_I-set"/>
</dbReference>
<dbReference type="SMART" id="SM00060">
    <property type="entry name" value="FN3"/>
    <property type="match status" value="4"/>
</dbReference>
<dbReference type="PANTHER" id="PTHR13817:SF166">
    <property type="entry name" value="NEURONAL IGCAM-RELATED"/>
    <property type="match status" value="1"/>
</dbReference>
<protein>
    <submittedName>
        <fullName evidence="2">Fibronectin type III domain-containing -like</fullName>
    </submittedName>
</protein>
<dbReference type="InterPro" id="IPR050964">
    <property type="entry name" value="Striated_Muscle_Regulatory"/>
</dbReference>
<dbReference type="Gene3D" id="2.60.40.10">
    <property type="entry name" value="Immunoglobulins"/>
    <property type="match status" value="5"/>
</dbReference>
<dbReference type="InterPro" id="IPR036116">
    <property type="entry name" value="FN3_sf"/>
</dbReference>
<dbReference type="CDD" id="cd00063">
    <property type="entry name" value="FN3"/>
    <property type="match status" value="3"/>
</dbReference>
<dbReference type="InterPro" id="IPR036179">
    <property type="entry name" value="Ig-like_dom_sf"/>
</dbReference>
<keyword evidence="1" id="KW-0677">Repeat</keyword>
<dbReference type="EMBL" id="CACRXK020010940">
    <property type="protein sequence ID" value="CAB4020412.1"/>
    <property type="molecule type" value="Genomic_DNA"/>
</dbReference>
<dbReference type="Pfam" id="PF07679">
    <property type="entry name" value="I-set"/>
    <property type="match status" value="1"/>
</dbReference>
<dbReference type="PANTHER" id="PTHR13817">
    <property type="entry name" value="TITIN"/>
    <property type="match status" value="1"/>
</dbReference>
<name>A0A6S7JVD3_PARCT</name>
<dbReference type="InterPro" id="IPR003961">
    <property type="entry name" value="FN3_dom"/>
</dbReference>
<proteinExistence type="predicted"/>
<dbReference type="PROSITE" id="PS50835">
    <property type="entry name" value="IG_LIKE"/>
    <property type="match status" value="1"/>
</dbReference>
<organism evidence="2 3">
    <name type="scientific">Paramuricea clavata</name>
    <name type="common">Red gorgonian</name>
    <name type="synonym">Violescent sea-whip</name>
    <dbReference type="NCBI Taxonomy" id="317549"/>
    <lineage>
        <taxon>Eukaryota</taxon>
        <taxon>Metazoa</taxon>
        <taxon>Cnidaria</taxon>
        <taxon>Anthozoa</taxon>
        <taxon>Octocorallia</taxon>
        <taxon>Malacalcyonacea</taxon>
        <taxon>Plexauridae</taxon>
        <taxon>Paramuricea</taxon>
    </lineage>
</organism>
<sequence length="524" mass="58544">MDTKKISVQVVGEITFIEEPQDKTTTRGSQIKLKCKAEGDKGSPIKATIKYKWKYNKKDIELNDSIVWSEGAHSLFFLGTQVGQSGIYECIAYIDQPSYAEKRSQAEVVIKGPPEAPNKVDIDGDCSAFSAKLQWHITANNYEPIKYFIIQMATSFETVWRNTTEHVAPTRDEKIITNLSPWTQYRFRVLAINKIGTSAPSDPTIFEDCVTPQKPPTKCPKIQAIPGKEDQLTVKWEEIDLIDRNGENFTYVLEYSSTEPTFSATKTFEPYELEFEVPNAGYYRPWTFKIQGKNRIGGGPFCDGKSYSGQNAPAIAPAGLYAKELGATYFVLEWNPISLDRGSVDGYKLKYNQVQVSQSSKSRRSISANECDEKNPCQVDISGGKNNIRLDGLKPYTRYSVAIRGYNSGGLGPLSSIAVSTDHGKPGRMDNVTSTPYAKFIKLEWSEPSRPNGLITGYNVSIDQDAQPRYAVLDGAARKYVFAGLMPEKDYVMYIQAKTKAGFGVRRRVMDTTKSPQGRYSICA</sequence>
<dbReference type="SUPFAM" id="SSF48726">
    <property type="entry name" value="Immunoglobulin"/>
    <property type="match status" value="1"/>
</dbReference>
<dbReference type="Pfam" id="PF00041">
    <property type="entry name" value="fn3"/>
    <property type="match status" value="3"/>
</dbReference>
<dbReference type="Proteomes" id="UP001152795">
    <property type="component" value="Unassembled WGS sequence"/>
</dbReference>
<reference evidence="2" key="1">
    <citation type="submission" date="2020-04" db="EMBL/GenBank/DDBJ databases">
        <authorList>
            <person name="Alioto T."/>
            <person name="Alioto T."/>
            <person name="Gomez Garrido J."/>
        </authorList>
    </citation>
    <scope>NUCLEOTIDE SEQUENCE</scope>
    <source>
        <strain evidence="2">A484AB</strain>
    </source>
</reference>
<evidence type="ECO:0000256" key="1">
    <source>
        <dbReference type="ARBA" id="ARBA00022737"/>
    </source>
</evidence>
<evidence type="ECO:0000313" key="2">
    <source>
        <dbReference type="EMBL" id="CAB4020412.1"/>
    </source>
</evidence>
<dbReference type="SMART" id="SM00409">
    <property type="entry name" value="IG"/>
    <property type="match status" value="1"/>
</dbReference>
<dbReference type="SUPFAM" id="SSF49265">
    <property type="entry name" value="Fibronectin type III"/>
    <property type="match status" value="2"/>
</dbReference>
<dbReference type="InterPro" id="IPR003599">
    <property type="entry name" value="Ig_sub"/>
</dbReference>
<dbReference type="InterPro" id="IPR007110">
    <property type="entry name" value="Ig-like_dom"/>
</dbReference>
<evidence type="ECO:0000313" key="3">
    <source>
        <dbReference type="Proteomes" id="UP001152795"/>
    </source>
</evidence>